<dbReference type="RefSeq" id="WP_246181007.1">
    <property type="nucleotide sequence ID" value="NZ_BJXA01000030.1"/>
</dbReference>
<dbReference type="EMBL" id="BJXA01000030">
    <property type="protein sequence ID" value="GEM39937.1"/>
    <property type="molecule type" value="Genomic_DNA"/>
</dbReference>
<name>A0A511MIM5_9NOCA</name>
<comment type="caution">
    <text evidence="1">The sequence shown here is derived from an EMBL/GenBank/DDBJ whole genome shotgun (WGS) entry which is preliminary data.</text>
</comment>
<sequence length="227" mass="24754">MVSSGHPEFFATVIKARRNQLGMTIQAVSAADGPAVPTIVKAEARGLRSPQPKTFAKFDTALRWEPGSAARAYWSAEQPASTDTPRLAPAPLRAGHEVVGVPLDRVLALTGLQRELNAAADSGESLSAADIQQFARRLDREISSIIGAWATDMLEINRSRGTTHAGLEIALAEALAAPVDRDDPDAEERWYRRWLLGGREAAGVGKELREKFELRYQQSRQRGGEND</sequence>
<accession>A0A511MIM5</accession>
<dbReference type="Proteomes" id="UP000321424">
    <property type="component" value="Unassembled WGS sequence"/>
</dbReference>
<protein>
    <submittedName>
        <fullName evidence="1">Uncharacterized protein</fullName>
    </submittedName>
</protein>
<organism evidence="1 2">
    <name type="scientific">Nocardia ninae NBRC 108245</name>
    <dbReference type="NCBI Taxonomy" id="1210091"/>
    <lineage>
        <taxon>Bacteria</taxon>
        <taxon>Bacillati</taxon>
        <taxon>Actinomycetota</taxon>
        <taxon>Actinomycetes</taxon>
        <taxon>Mycobacteriales</taxon>
        <taxon>Nocardiaceae</taxon>
        <taxon>Nocardia</taxon>
    </lineage>
</organism>
<gene>
    <name evidence="1" type="ORF">NN4_44560</name>
</gene>
<dbReference type="AlphaFoldDB" id="A0A511MIM5"/>
<proteinExistence type="predicted"/>
<evidence type="ECO:0000313" key="2">
    <source>
        <dbReference type="Proteomes" id="UP000321424"/>
    </source>
</evidence>
<keyword evidence="2" id="KW-1185">Reference proteome</keyword>
<reference evidence="1 2" key="1">
    <citation type="submission" date="2019-07" db="EMBL/GenBank/DDBJ databases">
        <title>Whole genome shotgun sequence of Nocardia ninae NBRC 108245.</title>
        <authorList>
            <person name="Hosoyama A."/>
            <person name="Uohara A."/>
            <person name="Ohji S."/>
            <person name="Ichikawa N."/>
        </authorList>
    </citation>
    <scope>NUCLEOTIDE SEQUENCE [LARGE SCALE GENOMIC DNA]</scope>
    <source>
        <strain evidence="1 2">NBRC 108245</strain>
    </source>
</reference>
<evidence type="ECO:0000313" key="1">
    <source>
        <dbReference type="EMBL" id="GEM39937.1"/>
    </source>
</evidence>